<dbReference type="InterPro" id="IPR050902">
    <property type="entry name" value="ABC_Transporter_SBP"/>
</dbReference>
<comment type="caution">
    <text evidence="4">The sequence shown here is derived from an EMBL/GenBank/DDBJ whole genome shotgun (WGS) entry which is preliminary data.</text>
</comment>
<dbReference type="Pfam" id="PF01497">
    <property type="entry name" value="Peripla_BP_2"/>
    <property type="match status" value="1"/>
</dbReference>
<dbReference type="PROSITE" id="PS50983">
    <property type="entry name" value="FE_B12_PBP"/>
    <property type="match status" value="1"/>
</dbReference>
<gene>
    <name evidence="4" type="ORF">EDD61_10332</name>
</gene>
<evidence type="ECO:0000313" key="4">
    <source>
        <dbReference type="EMBL" id="TCU62621.1"/>
    </source>
</evidence>
<dbReference type="InterPro" id="IPR002491">
    <property type="entry name" value="ABC_transptr_periplasmic_BD"/>
</dbReference>
<keyword evidence="5" id="KW-1185">Reference proteome</keyword>
<evidence type="ECO:0000259" key="3">
    <source>
        <dbReference type="PROSITE" id="PS50983"/>
    </source>
</evidence>
<name>A0A4R3TK57_9FIRM</name>
<comment type="similarity">
    <text evidence="1">Belongs to the bacterial solute-binding protein 8 family.</text>
</comment>
<evidence type="ECO:0000256" key="2">
    <source>
        <dbReference type="SAM" id="SignalP"/>
    </source>
</evidence>
<dbReference type="AlphaFoldDB" id="A0A4R3TK57"/>
<protein>
    <submittedName>
        <fullName evidence="4">Iron complex transport system substrate-binding protein</fullName>
    </submittedName>
</protein>
<feature type="domain" description="Fe/B12 periplasmic-binding" evidence="3">
    <location>
        <begin position="55"/>
        <end position="308"/>
    </location>
</feature>
<dbReference type="PROSITE" id="PS51257">
    <property type="entry name" value="PROKAR_LIPOPROTEIN"/>
    <property type="match status" value="1"/>
</dbReference>
<reference evidence="4 5" key="1">
    <citation type="submission" date="2019-03" db="EMBL/GenBank/DDBJ databases">
        <title>Genomic Encyclopedia of Type Strains, Phase IV (KMG-IV): sequencing the most valuable type-strain genomes for metagenomic binning, comparative biology and taxonomic classification.</title>
        <authorList>
            <person name="Goeker M."/>
        </authorList>
    </citation>
    <scope>NUCLEOTIDE SEQUENCE [LARGE SCALE GENOMIC DNA]</scope>
    <source>
        <strain evidence="4 5">DSM 29481</strain>
    </source>
</reference>
<dbReference type="SUPFAM" id="SSF53807">
    <property type="entry name" value="Helical backbone' metal receptor"/>
    <property type="match status" value="1"/>
</dbReference>
<evidence type="ECO:0000313" key="5">
    <source>
        <dbReference type="Proteomes" id="UP000295773"/>
    </source>
</evidence>
<dbReference type="Proteomes" id="UP000295773">
    <property type="component" value="Unassembled WGS sequence"/>
</dbReference>
<sequence>MKIFKKLGILVTTMSLLVGMSACTQQPNKETTKTEGITIIDQAGRKVTLEKPAEKVVSGYYIATSTLLGLGQKDKLVGVEMKADKRPIYKMAAPEIVKLPAMGNKKMFNVEECAKVKPDVVFLPVSLKSYVEKLESLNIKVILLQPETMDSYDEAVDIIAKACGAQKQAKAYFAYRKNLYETYIKDGNANKRVYFAGTKALQSAGIDMFQSELLKVAGAENVMKENGKGNWLHINKETLIKANPDIIFIEQKGAKVSDFTKDAAFASVNAVKHKQVYVFPAHLETWDTPNLSSCLGVLWTYAILYPERVSMDIVKQEARCFYQQFYQIDVDVEELGC</sequence>
<evidence type="ECO:0000256" key="1">
    <source>
        <dbReference type="ARBA" id="ARBA00008814"/>
    </source>
</evidence>
<keyword evidence="2" id="KW-0732">Signal</keyword>
<dbReference type="Gene3D" id="3.40.50.1980">
    <property type="entry name" value="Nitrogenase molybdenum iron protein domain"/>
    <property type="match status" value="2"/>
</dbReference>
<proteinExistence type="inferred from homology"/>
<dbReference type="PANTHER" id="PTHR30535">
    <property type="entry name" value="VITAMIN B12-BINDING PROTEIN"/>
    <property type="match status" value="1"/>
</dbReference>
<dbReference type="RefSeq" id="WP_132223790.1">
    <property type="nucleotide sequence ID" value="NZ_JANKBG010000003.1"/>
</dbReference>
<accession>A0A4R3TK57</accession>
<organism evidence="4 5">
    <name type="scientific">Longicatena caecimuris</name>
    <dbReference type="NCBI Taxonomy" id="1796635"/>
    <lineage>
        <taxon>Bacteria</taxon>
        <taxon>Bacillati</taxon>
        <taxon>Bacillota</taxon>
        <taxon>Erysipelotrichia</taxon>
        <taxon>Erysipelotrichales</taxon>
        <taxon>Erysipelotrichaceae</taxon>
        <taxon>Longicatena</taxon>
    </lineage>
</organism>
<feature type="chain" id="PRO_5039517824" evidence="2">
    <location>
        <begin position="25"/>
        <end position="337"/>
    </location>
</feature>
<dbReference type="PANTHER" id="PTHR30535:SF34">
    <property type="entry name" value="MOLYBDATE-BINDING PROTEIN MOLA"/>
    <property type="match status" value="1"/>
</dbReference>
<dbReference type="Gene3D" id="1.20.58.2180">
    <property type="match status" value="1"/>
</dbReference>
<feature type="signal peptide" evidence="2">
    <location>
        <begin position="1"/>
        <end position="24"/>
    </location>
</feature>
<dbReference type="EMBL" id="SMBP01000003">
    <property type="protein sequence ID" value="TCU62621.1"/>
    <property type="molecule type" value="Genomic_DNA"/>
</dbReference>